<dbReference type="RefSeq" id="WP_081235196.1">
    <property type="nucleotide sequence ID" value="NZ_LUKJ01000002.1"/>
</dbReference>
<dbReference type="Proteomes" id="UP000076489">
    <property type="component" value="Unassembled WGS sequence"/>
</dbReference>
<sequence>MPSQIAYHVTPAVNLPDILQAGLQPRIGVRSADLGELLPRVYLFADQEACDTALSGWLGDCFEDIPEDGLLVLLVDVTDLTLQSDVGYEITCMDVIKPARILEIRDENGAKLVTGQRHAT</sequence>
<reference evidence="2" key="1">
    <citation type="submission" date="2016-03" db="EMBL/GenBank/DDBJ databases">
        <authorList>
            <person name="Ray J."/>
            <person name="Price M."/>
            <person name="Deutschbauer A."/>
        </authorList>
    </citation>
    <scope>NUCLEOTIDE SEQUENCE [LARGE SCALE GENOMIC DNA]</scope>
    <source>
        <strain evidence="2">FW300-N1B4</strain>
    </source>
</reference>
<evidence type="ECO:0000313" key="2">
    <source>
        <dbReference type="Proteomes" id="UP000076489"/>
    </source>
</evidence>
<comment type="caution">
    <text evidence="1">The sequence shown here is derived from an EMBL/GenBank/DDBJ whole genome shotgun (WGS) entry which is preliminary data.</text>
</comment>
<dbReference type="AlphaFoldDB" id="A0A166QMH7"/>
<proteinExistence type="predicted"/>
<dbReference type="OrthoDB" id="6868627at2"/>
<reference evidence="1 2" key="2">
    <citation type="journal article" date="2018" name="Nature">
        <title>Mutant phenotypes for thousands of bacterial genes of unknown function.</title>
        <authorList>
            <person name="Price M.N."/>
            <person name="Wetmore K.M."/>
            <person name="Waters R.J."/>
            <person name="Callaghan M."/>
            <person name="Ray J."/>
            <person name="Liu H."/>
            <person name="Kuehl J.V."/>
            <person name="Melnyk R.A."/>
            <person name="Lamson J.S."/>
            <person name="Suh Y."/>
            <person name="Carlson H.K."/>
            <person name="Esquivel Z."/>
            <person name="Sadeeshkumar H."/>
            <person name="Chakraborty R."/>
            <person name="Zane G.M."/>
            <person name="Rubin B.E."/>
            <person name="Wall J.D."/>
            <person name="Visel A."/>
            <person name="Bristow J."/>
            <person name="Blow M.J."/>
            <person name="Arkin A.P."/>
            <person name="Deutschbauer A.M."/>
        </authorList>
    </citation>
    <scope>NUCLEOTIDE SEQUENCE [LARGE SCALE GENOMIC DNA]</scope>
    <source>
        <strain evidence="1 2">FW300-N1B4</strain>
    </source>
</reference>
<dbReference type="EMBL" id="LUKJ01000002">
    <property type="protein sequence ID" value="KZN20529.1"/>
    <property type="molecule type" value="Genomic_DNA"/>
</dbReference>
<name>A0A166QMH7_PSEFL</name>
<gene>
    <name evidence="1" type="ORF">A1D17_03025</name>
</gene>
<accession>A0A166QMH7</accession>
<protein>
    <submittedName>
        <fullName evidence="1">Uncharacterized protein</fullName>
    </submittedName>
</protein>
<evidence type="ECO:0000313" key="1">
    <source>
        <dbReference type="EMBL" id="KZN20529.1"/>
    </source>
</evidence>
<organism evidence="1 2">
    <name type="scientific">Pseudomonas fluorescens</name>
    <dbReference type="NCBI Taxonomy" id="294"/>
    <lineage>
        <taxon>Bacteria</taxon>
        <taxon>Pseudomonadati</taxon>
        <taxon>Pseudomonadota</taxon>
        <taxon>Gammaproteobacteria</taxon>
        <taxon>Pseudomonadales</taxon>
        <taxon>Pseudomonadaceae</taxon>
        <taxon>Pseudomonas</taxon>
    </lineage>
</organism>